<dbReference type="HOGENOM" id="CLU_047429_0_0_1"/>
<evidence type="ECO:0000256" key="4">
    <source>
        <dbReference type="SAM" id="MobiDB-lite"/>
    </source>
</evidence>
<dbReference type="PANTHER" id="PTHR13486:SF2">
    <property type="entry name" value="SPLICING FACTOR C9ORF78"/>
    <property type="match status" value="1"/>
</dbReference>
<dbReference type="Proteomes" id="UP000006753">
    <property type="component" value="Unassembled WGS sequence"/>
</dbReference>
<evidence type="ECO:0008006" key="7">
    <source>
        <dbReference type="Google" id="ProtNLM"/>
    </source>
</evidence>
<dbReference type="PANTHER" id="PTHR13486">
    <property type="entry name" value="TELOMERE LENGTH AND SILENCING PROTEIN 1 TLS1 FAMILY MEMBER"/>
    <property type="match status" value="1"/>
</dbReference>
<sequence>MSPPPPPSADQIKADPVLFRPTKKRKIYRQRTTEDEIATENVDTTPSALSQPAPTPTPAQSLDELISAASATASGRGRDEVEEDGASALSVAEILRLRKKNKARGGGVEFRALGHVARDEEGELMVRGGDEEKVDGEGVGKGVIRVFAPQTGTVGDVNRHMMAYIDSELAKRRAAEGALAQPLESALSTRSGAPMGDVGDGGGMREKGKLPETQRQPASIGKLQEIDLGDEARDRNIKRTTNAQRRLNGEIVEEEEANEGGKKKKKKVRLNRDGSVWVPRKRRGSDDIKRDQLVEAVLRENKLEIYEEPAPEPEDLNDDQAADDRIAEAFRKDFLDAVSQKHRRRPAAAQAASRGPGGKKEEESRGPKLGGSRSARAAMREAMLAKAKK</sequence>
<dbReference type="InParanoid" id="K1Y2B0"/>
<evidence type="ECO:0000313" key="6">
    <source>
        <dbReference type="Proteomes" id="UP000006753"/>
    </source>
</evidence>
<reference evidence="5 6" key="1">
    <citation type="journal article" date="2012" name="BMC Genomics">
        <title>Sequencing the genome of Marssonina brunnea reveals fungus-poplar co-evolution.</title>
        <authorList>
            <person name="Zhu S."/>
            <person name="Cao Y.-Z."/>
            <person name="Jiang C."/>
            <person name="Tan B.-Y."/>
            <person name="Wang Z."/>
            <person name="Feng S."/>
            <person name="Zhang L."/>
            <person name="Su X.-H."/>
            <person name="Brejova B."/>
            <person name="Vinar T."/>
            <person name="Xu M."/>
            <person name="Wang M.-X."/>
            <person name="Zhang S.-G."/>
            <person name="Huang M.-R."/>
            <person name="Wu R."/>
            <person name="Zhou Y."/>
        </authorList>
    </citation>
    <scope>NUCLEOTIDE SEQUENCE [LARGE SCALE GENOMIC DNA]</scope>
    <source>
        <strain evidence="5 6">MB_m1</strain>
    </source>
</reference>
<dbReference type="GO" id="GO:0005681">
    <property type="term" value="C:spliceosomal complex"/>
    <property type="evidence" value="ECO:0007669"/>
    <property type="project" value="TreeGrafter"/>
</dbReference>
<keyword evidence="6" id="KW-1185">Reference proteome</keyword>
<proteinExistence type="inferred from homology"/>
<dbReference type="RefSeq" id="XP_007290415.1">
    <property type="nucleotide sequence ID" value="XM_007290353.1"/>
</dbReference>
<dbReference type="eggNOG" id="ENOG502S5M8">
    <property type="taxonomic scope" value="Eukaryota"/>
</dbReference>
<gene>
    <name evidence="5" type="ORF">MBM_02526</name>
</gene>
<feature type="region of interest" description="Disordered" evidence="4">
    <location>
        <begin position="1"/>
        <end position="86"/>
    </location>
</feature>
<evidence type="ECO:0000256" key="2">
    <source>
        <dbReference type="ARBA" id="ARBA00007643"/>
    </source>
</evidence>
<feature type="compositionally biased region" description="Polar residues" evidence="4">
    <location>
        <begin position="41"/>
        <end position="52"/>
    </location>
</feature>
<comment type="similarity">
    <text evidence="2">Belongs to the TLS1 family.</text>
</comment>
<dbReference type="InterPro" id="IPR010756">
    <property type="entry name" value="Tls1-like"/>
</dbReference>
<comment type="subcellular location">
    <subcellularLocation>
        <location evidence="1">Nucleus</location>
    </subcellularLocation>
</comment>
<protein>
    <recommendedName>
        <fullName evidence="7">mRNA splicing factor RNA helicase</fullName>
    </recommendedName>
</protein>
<feature type="region of interest" description="Disordered" evidence="4">
    <location>
        <begin position="254"/>
        <end position="389"/>
    </location>
</feature>
<evidence type="ECO:0000256" key="1">
    <source>
        <dbReference type="ARBA" id="ARBA00004123"/>
    </source>
</evidence>
<dbReference type="GeneID" id="18758461"/>
<keyword evidence="3" id="KW-0539">Nucleus</keyword>
<feature type="compositionally biased region" description="Basic and acidic residues" evidence="4">
    <location>
        <begin position="203"/>
        <end position="212"/>
    </location>
</feature>
<dbReference type="AlphaFoldDB" id="K1Y2B0"/>
<dbReference type="Pfam" id="PF07052">
    <property type="entry name" value="Hep_59"/>
    <property type="match status" value="1"/>
</dbReference>
<feature type="compositionally biased region" description="Basic and acidic residues" evidence="4">
    <location>
        <begin position="284"/>
        <end position="305"/>
    </location>
</feature>
<accession>K1Y2B0</accession>
<dbReference type="EMBL" id="JH921431">
    <property type="protein sequence ID" value="EKD19289.1"/>
    <property type="molecule type" value="Genomic_DNA"/>
</dbReference>
<evidence type="ECO:0000313" key="5">
    <source>
        <dbReference type="EMBL" id="EKD19289.1"/>
    </source>
</evidence>
<dbReference type="KEGG" id="mbe:MBM_02526"/>
<feature type="compositionally biased region" description="Low complexity" evidence="4">
    <location>
        <begin position="370"/>
        <end position="389"/>
    </location>
</feature>
<dbReference type="GO" id="GO:0000398">
    <property type="term" value="P:mRNA splicing, via spliceosome"/>
    <property type="evidence" value="ECO:0007669"/>
    <property type="project" value="TreeGrafter"/>
</dbReference>
<dbReference type="OrthoDB" id="5627at2759"/>
<feature type="compositionally biased region" description="Acidic residues" evidence="4">
    <location>
        <begin position="306"/>
        <end position="321"/>
    </location>
</feature>
<evidence type="ECO:0000256" key="3">
    <source>
        <dbReference type="ARBA" id="ARBA00023242"/>
    </source>
</evidence>
<feature type="region of interest" description="Disordered" evidence="4">
    <location>
        <begin position="181"/>
        <end position="221"/>
    </location>
</feature>
<feature type="compositionally biased region" description="Basic and acidic residues" evidence="4">
    <location>
        <begin position="322"/>
        <end position="335"/>
    </location>
</feature>
<dbReference type="OMA" id="MCDRFTA"/>
<organism evidence="5 6">
    <name type="scientific">Marssonina brunnea f. sp. multigermtubi (strain MB_m1)</name>
    <name type="common">Marssonina leaf spot fungus</name>
    <dbReference type="NCBI Taxonomy" id="1072389"/>
    <lineage>
        <taxon>Eukaryota</taxon>
        <taxon>Fungi</taxon>
        <taxon>Dikarya</taxon>
        <taxon>Ascomycota</taxon>
        <taxon>Pezizomycotina</taxon>
        <taxon>Leotiomycetes</taxon>
        <taxon>Helotiales</taxon>
        <taxon>Drepanopezizaceae</taxon>
        <taxon>Drepanopeziza</taxon>
    </lineage>
</organism>
<name>K1Y2B0_MARBU</name>